<dbReference type="KEGG" id="plei:Q9312_06165"/>
<keyword evidence="3" id="KW-1185">Reference proteome</keyword>
<feature type="chain" id="PRO_5041278445" evidence="1">
    <location>
        <begin position="20"/>
        <end position="111"/>
    </location>
</feature>
<protein>
    <submittedName>
        <fullName evidence="2">Uncharacterized protein</fullName>
    </submittedName>
</protein>
<gene>
    <name evidence="2" type="ORF">Q9312_06165</name>
</gene>
<reference evidence="2 3" key="1">
    <citation type="submission" date="2023-08" db="EMBL/GenBank/DDBJ databases">
        <title>Pleionea litopenaei sp. nov., isolated from stomach of juvenile Litopenaeus vannamei.</title>
        <authorList>
            <person name="Rho A.M."/>
            <person name="Hwang C.Y."/>
        </authorList>
    </citation>
    <scope>NUCLEOTIDE SEQUENCE [LARGE SCALE GENOMIC DNA]</scope>
    <source>
        <strain evidence="2 3">HL-JVS1</strain>
    </source>
</reference>
<sequence>MRKAIIGCALLMASLPTMADECKSWGCVSTISELYTNADGRIYIGTPLDEKLANCTPISDIYFTLNPSSGNAKEIYSSLLAAFMANRKIQLRIKEGHAQCELSYVRLNVDF</sequence>
<dbReference type="AlphaFoldDB" id="A0AA51RVT2"/>
<dbReference type="RefSeq" id="WP_309203711.1">
    <property type="nucleotide sequence ID" value="NZ_CP133548.1"/>
</dbReference>
<evidence type="ECO:0000313" key="2">
    <source>
        <dbReference type="EMBL" id="WMS88497.1"/>
    </source>
</evidence>
<dbReference type="Proteomes" id="UP001239782">
    <property type="component" value="Chromosome"/>
</dbReference>
<proteinExistence type="predicted"/>
<dbReference type="EMBL" id="CP133548">
    <property type="protein sequence ID" value="WMS88497.1"/>
    <property type="molecule type" value="Genomic_DNA"/>
</dbReference>
<name>A0AA51RVT2_9GAMM</name>
<evidence type="ECO:0000313" key="3">
    <source>
        <dbReference type="Proteomes" id="UP001239782"/>
    </source>
</evidence>
<organism evidence="2 3">
    <name type="scientific">Pleionea litopenaei</name>
    <dbReference type="NCBI Taxonomy" id="3070815"/>
    <lineage>
        <taxon>Bacteria</taxon>
        <taxon>Pseudomonadati</taxon>
        <taxon>Pseudomonadota</taxon>
        <taxon>Gammaproteobacteria</taxon>
        <taxon>Oceanospirillales</taxon>
        <taxon>Pleioneaceae</taxon>
        <taxon>Pleionea</taxon>
    </lineage>
</organism>
<keyword evidence="1" id="KW-0732">Signal</keyword>
<accession>A0AA51RVT2</accession>
<feature type="signal peptide" evidence="1">
    <location>
        <begin position="1"/>
        <end position="19"/>
    </location>
</feature>
<evidence type="ECO:0000256" key="1">
    <source>
        <dbReference type="SAM" id="SignalP"/>
    </source>
</evidence>